<proteinExistence type="inferred from homology"/>
<dbReference type="PANTHER" id="PTHR10165:SF17">
    <property type="entry name" value="PHOSPHOLIPID PHOSPHATASE-RELATED PROTEIN TYPE 5"/>
    <property type="match status" value="1"/>
</dbReference>
<keyword evidence="3 9" id="KW-0812">Transmembrane</keyword>
<evidence type="ECO:0000256" key="2">
    <source>
        <dbReference type="ARBA" id="ARBA00008816"/>
    </source>
</evidence>
<evidence type="ECO:0000259" key="10">
    <source>
        <dbReference type="SMART" id="SM00014"/>
    </source>
</evidence>
<organism evidence="11 12">
    <name type="scientific">Pogonophryne albipinna</name>
    <dbReference type="NCBI Taxonomy" id="1090488"/>
    <lineage>
        <taxon>Eukaryota</taxon>
        <taxon>Metazoa</taxon>
        <taxon>Chordata</taxon>
        <taxon>Craniata</taxon>
        <taxon>Vertebrata</taxon>
        <taxon>Euteleostomi</taxon>
        <taxon>Actinopterygii</taxon>
        <taxon>Neopterygii</taxon>
        <taxon>Teleostei</taxon>
        <taxon>Neoteleostei</taxon>
        <taxon>Acanthomorphata</taxon>
        <taxon>Eupercaria</taxon>
        <taxon>Perciformes</taxon>
        <taxon>Notothenioidei</taxon>
        <taxon>Pogonophryne</taxon>
    </lineage>
</organism>
<dbReference type="InterPro" id="IPR000326">
    <property type="entry name" value="PAP2/HPO"/>
</dbReference>
<keyword evidence="12" id="KW-1185">Reference proteome</keyword>
<dbReference type="Pfam" id="PF01569">
    <property type="entry name" value="PAP2"/>
    <property type="match status" value="1"/>
</dbReference>
<dbReference type="GO" id="GO:0008195">
    <property type="term" value="F:phosphatidate phosphatase activity"/>
    <property type="evidence" value="ECO:0007669"/>
    <property type="project" value="TreeGrafter"/>
</dbReference>
<dbReference type="Proteomes" id="UP001219934">
    <property type="component" value="Unassembled WGS sequence"/>
</dbReference>
<feature type="transmembrane region" description="Helical" evidence="9">
    <location>
        <begin position="110"/>
        <end position="130"/>
    </location>
</feature>
<evidence type="ECO:0000256" key="7">
    <source>
        <dbReference type="SAM" id="Coils"/>
    </source>
</evidence>
<evidence type="ECO:0000313" key="11">
    <source>
        <dbReference type="EMBL" id="KAJ4918657.1"/>
    </source>
</evidence>
<keyword evidence="6 9" id="KW-0472">Membrane</keyword>
<feature type="region of interest" description="Disordered" evidence="8">
    <location>
        <begin position="786"/>
        <end position="843"/>
    </location>
</feature>
<feature type="compositionally biased region" description="Basic and acidic residues" evidence="8">
    <location>
        <begin position="568"/>
        <end position="605"/>
    </location>
</feature>
<feature type="transmembrane region" description="Helical" evidence="9">
    <location>
        <begin position="183"/>
        <end position="201"/>
    </location>
</feature>
<feature type="transmembrane region" description="Helical" evidence="9">
    <location>
        <begin position="55"/>
        <end position="77"/>
    </location>
</feature>
<dbReference type="GO" id="GO:0008360">
    <property type="term" value="P:regulation of cell shape"/>
    <property type="evidence" value="ECO:0007669"/>
    <property type="project" value="InterPro"/>
</dbReference>
<dbReference type="SMART" id="SM00014">
    <property type="entry name" value="acidPPc"/>
    <property type="match status" value="1"/>
</dbReference>
<dbReference type="GO" id="GO:0006644">
    <property type="term" value="P:phospholipid metabolic process"/>
    <property type="evidence" value="ECO:0007669"/>
    <property type="project" value="InterPro"/>
</dbReference>
<feature type="compositionally biased region" description="Basic and acidic residues" evidence="8">
    <location>
        <begin position="614"/>
        <end position="627"/>
    </location>
</feature>
<evidence type="ECO:0000256" key="8">
    <source>
        <dbReference type="SAM" id="MobiDB-lite"/>
    </source>
</evidence>
<comment type="similarity">
    <text evidence="2">Belongs to the PA-phosphatase related phosphoesterase family.</text>
</comment>
<feature type="region of interest" description="Disordered" evidence="8">
    <location>
        <begin position="271"/>
        <end position="293"/>
    </location>
</feature>
<evidence type="ECO:0000256" key="4">
    <source>
        <dbReference type="ARBA" id="ARBA00022989"/>
    </source>
</evidence>
<evidence type="ECO:0000256" key="9">
    <source>
        <dbReference type="SAM" id="Phobius"/>
    </source>
</evidence>
<dbReference type="GO" id="GO:0005886">
    <property type="term" value="C:plasma membrane"/>
    <property type="evidence" value="ECO:0007669"/>
    <property type="project" value="TreeGrafter"/>
</dbReference>
<dbReference type="InterPro" id="IPR043216">
    <property type="entry name" value="PAP-like"/>
</dbReference>
<feature type="region of interest" description="Disordered" evidence="8">
    <location>
        <begin position="568"/>
        <end position="672"/>
    </location>
</feature>
<feature type="domain" description="Phosphatidic acid phosphatase type 2/haloperoxidase" evidence="10">
    <location>
        <begin position="110"/>
        <end position="254"/>
    </location>
</feature>
<feature type="compositionally biased region" description="Basic residues" evidence="8">
    <location>
        <begin position="831"/>
        <end position="843"/>
    </location>
</feature>
<evidence type="ECO:0000256" key="5">
    <source>
        <dbReference type="ARBA" id="ARBA00023054"/>
    </source>
</evidence>
<dbReference type="GO" id="GO:0046839">
    <property type="term" value="P:phospholipid dephosphorylation"/>
    <property type="evidence" value="ECO:0007669"/>
    <property type="project" value="TreeGrafter"/>
</dbReference>
<sequence>MLYFQVVILAVAAMLAYYFEFTDTFSPALQGFICRDPSLTKPDPGPEQDGRLQPVILFSVVGGLPVISGVELVIFLLHYNSDNLYDQDTVVVMGDCCYVNPMVRRTFRFLGVYIFGLFTTDIFVSAGQLVTGSLAPYFLSVCLPNYTALGCLDTANFVSQSDACTGDADDIMRARKTFPSKEAALSVYTAVYLAMYVISCVGSSGGRLTGPLLSLSLVSAAMLTGINRMAEYRNHWSDVIAGQAIGGAIAVFLVVFVVQYFKKRRVVSHSVSDSGTADTDEASAQTNHCMDVSDKYTVPQEDRQLSISCHTQPRPPPPASLPPRESDRQSRERRRREKKALREQWLLQDSTSHNATDYSQQQSLQLNIHRIEMEVKSLEREESKVSTKESFILNRLKTEAQDSFVHEPLQVTTVTHDFLHSYSTPANNHSEASKPRQIPALFAMEISVTKDLKTGKSTVLSTAAIPAEELSQQAGLKVYDDGRKCVFALNSQEGSHDQGCVSELTANEVEHLLRSATMFRQVKQQNVHLSHSRSFSNHQQRRGEEERFDLRDQRGYYGIHPIRDNMTEKDCRGKCPEKAVADHSSSHESHYRRHEDRNNKSNMREGHRHGSHKGMGDHDGNQKDCHHSSHNVRNGHRVQEDRPASHHKTSIVRSNRVVNGGRDCPPPRSHDQEAVSAYQPQLSYTPANHIPLSDYISVDEEELYSCKPASYHRPSTAMYTGPAPSDRVPSPLYGDDTHYTILNAIDTTEPITAVFMGFKMAQDESGRGHEFESCLRAELVIIEDEDNSEDTCVEEKQRSSSTGSSATGSVGHAEGVGHRRKERRGGPGIRKVQKKHKPCCTVC</sequence>
<gene>
    <name evidence="11" type="ORF">JOQ06_024346</name>
</gene>
<feature type="transmembrane region" description="Helical" evidence="9">
    <location>
        <begin position="239"/>
        <end position="261"/>
    </location>
</feature>
<dbReference type="Gene3D" id="1.20.144.10">
    <property type="entry name" value="Phosphatidic acid phosphatase type 2/haloperoxidase"/>
    <property type="match status" value="1"/>
</dbReference>
<feature type="compositionally biased region" description="Low complexity" evidence="8">
    <location>
        <begin position="799"/>
        <end position="809"/>
    </location>
</feature>
<comment type="caution">
    <text evidence="11">The sequence shown here is derived from an EMBL/GenBank/DDBJ whole genome shotgun (WGS) entry which is preliminary data.</text>
</comment>
<comment type="subcellular location">
    <subcellularLocation>
        <location evidence="1">Membrane</location>
        <topology evidence="1">Multi-pass membrane protein</topology>
    </subcellularLocation>
</comment>
<keyword evidence="4 9" id="KW-1133">Transmembrane helix</keyword>
<evidence type="ECO:0000256" key="6">
    <source>
        <dbReference type="ARBA" id="ARBA00023136"/>
    </source>
</evidence>
<dbReference type="InterPro" id="IPR036938">
    <property type="entry name" value="PAP2/HPO_sf"/>
</dbReference>
<dbReference type="Pfam" id="PF03285">
    <property type="entry name" value="Paralemmin"/>
    <property type="match status" value="1"/>
</dbReference>
<dbReference type="PANTHER" id="PTHR10165">
    <property type="entry name" value="LIPID PHOSPHATE PHOSPHATASE"/>
    <property type="match status" value="1"/>
</dbReference>
<feature type="compositionally biased region" description="Polar residues" evidence="8">
    <location>
        <begin position="271"/>
        <end position="288"/>
    </location>
</feature>
<feature type="coiled-coil region" evidence="7">
    <location>
        <begin position="361"/>
        <end position="388"/>
    </location>
</feature>
<dbReference type="CDD" id="cd03384">
    <property type="entry name" value="PAP2_wunen"/>
    <property type="match status" value="1"/>
</dbReference>
<accession>A0AAD6F2T0</accession>
<feature type="region of interest" description="Disordered" evidence="8">
    <location>
        <begin position="308"/>
        <end position="347"/>
    </location>
</feature>
<dbReference type="InterPro" id="IPR004965">
    <property type="entry name" value="Paralemmin"/>
</dbReference>
<keyword evidence="5 7" id="KW-0175">Coiled coil</keyword>
<protein>
    <recommendedName>
        <fullName evidence="10">Phosphatidic acid phosphatase type 2/haloperoxidase domain-containing protein</fullName>
    </recommendedName>
</protein>
<dbReference type="EMBL" id="JAPTMU010000434">
    <property type="protein sequence ID" value="KAJ4918657.1"/>
    <property type="molecule type" value="Genomic_DNA"/>
</dbReference>
<name>A0AAD6F2T0_9TELE</name>
<dbReference type="SUPFAM" id="SSF48317">
    <property type="entry name" value="Acid phosphatase/Vanadium-dependent haloperoxidase"/>
    <property type="match status" value="1"/>
</dbReference>
<evidence type="ECO:0000256" key="3">
    <source>
        <dbReference type="ARBA" id="ARBA00022692"/>
    </source>
</evidence>
<dbReference type="AlphaFoldDB" id="A0AAD6F2T0"/>
<evidence type="ECO:0000256" key="1">
    <source>
        <dbReference type="ARBA" id="ARBA00004141"/>
    </source>
</evidence>
<dbReference type="GO" id="GO:0007165">
    <property type="term" value="P:signal transduction"/>
    <property type="evidence" value="ECO:0007669"/>
    <property type="project" value="TreeGrafter"/>
</dbReference>
<evidence type="ECO:0000313" key="12">
    <source>
        <dbReference type="Proteomes" id="UP001219934"/>
    </source>
</evidence>
<reference evidence="11" key="1">
    <citation type="submission" date="2022-11" db="EMBL/GenBank/DDBJ databases">
        <title>Chromosome-level genome of Pogonophryne albipinna.</title>
        <authorList>
            <person name="Jo E."/>
        </authorList>
    </citation>
    <scope>NUCLEOTIDE SEQUENCE</scope>
    <source>
        <strain evidence="11">SGF0006</strain>
        <tissue evidence="11">Muscle</tissue>
    </source>
</reference>